<comment type="caution">
    <text evidence="2">The sequence shown here is derived from an EMBL/GenBank/DDBJ whole genome shotgun (WGS) entry which is preliminary data.</text>
</comment>
<dbReference type="AlphaFoldDB" id="A0A2J4YZ73"/>
<evidence type="ECO:0000313" key="2">
    <source>
        <dbReference type="EMBL" id="PLM56049.1"/>
    </source>
</evidence>
<organism evidence="2 3">
    <name type="scientific">Klebsiella michiganensis</name>
    <dbReference type="NCBI Taxonomy" id="1134687"/>
    <lineage>
        <taxon>Bacteria</taxon>
        <taxon>Pseudomonadati</taxon>
        <taxon>Pseudomonadota</taxon>
        <taxon>Gammaproteobacteria</taxon>
        <taxon>Enterobacterales</taxon>
        <taxon>Enterobacteriaceae</taxon>
        <taxon>Klebsiella/Raoultella group</taxon>
        <taxon>Klebsiella</taxon>
    </lineage>
</organism>
<accession>A0A2J4YZ73</accession>
<dbReference type="InterPro" id="IPR032557">
    <property type="entry name" value="DUF4935"/>
</dbReference>
<name>A0A2J4YZ73_9ENTR</name>
<evidence type="ECO:0000259" key="1">
    <source>
        <dbReference type="Pfam" id="PF16289"/>
    </source>
</evidence>
<protein>
    <recommendedName>
        <fullName evidence="1">DUF4935 domain-containing protein</fullName>
    </recommendedName>
</protein>
<sequence>MELQTRLVFIDTSAYETKKLQFGHFVLGRLQVLVEEEKIHLLITDIVRSEIELHLKKYAEAAVREHKNFRKNGSFLCLADEVTGGGLFPEITSDAVLNAAIRKFCALVDNGLTEIVSVAAVNPKQIFDDYFSGAAPFHREAKKSEFPDAFSLAAVDAVARSRHHKLYVVSDDGDMAAVAEANDNFIHLKSIDALLDLVNRNDEELAELSTFADSVLEQLQGDVIRMAWEQLYDAEFMPISSDEYDPVIYETQISSISISEVQLIDVNKDDATYEVTFKVDLTASYDYEDYSRANWDKEDRVYYGVEVSNHSYRHQEQYTATLEIGFMDGLRANAEFQMLSFDESIFYLDLDNAEHIENSN</sequence>
<dbReference type="Proteomes" id="UP000234661">
    <property type="component" value="Unassembled WGS sequence"/>
</dbReference>
<proteinExistence type="predicted"/>
<reference evidence="2 3" key="1">
    <citation type="submission" date="2017-11" db="EMBL/GenBank/DDBJ databases">
        <authorList>
            <person name="Han C.G."/>
        </authorList>
    </citation>
    <scope>NUCLEOTIDE SEQUENCE [LARGE SCALE GENOMIC DNA]</scope>
    <source>
        <strain evidence="2 3">A2</strain>
    </source>
</reference>
<reference evidence="2 3" key="2">
    <citation type="submission" date="2018-01" db="EMBL/GenBank/DDBJ databases">
        <title>Genomic study of Klebsiella pneumoniae.</title>
        <authorList>
            <person name="Yang Y."/>
            <person name="Bicalho R."/>
        </authorList>
    </citation>
    <scope>NUCLEOTIDE SEQUENCE [LARGE SCALE GENOMIC DNA]</scope>
    <source>
        <strain evidence="2 3">A2</strain>
    </source>
</reference>
<evidence type="ECO:0000313" key="3">
    <source>
        <dbReference type="Proteomes" id="UP000234661"/>
    </source>
</evidence>
<dbReference type="EMBL" id="PIET01000746">
    <property type="protein sequence ID" value="PLM56049.1"/>
    <property type="molecule type" value="Genomic_DNA"/>
</dbReference>
<dbReference type="Pfam" id="PF16289">
    <property type="entry name" value="PIN_12"/>
    <property type="match status" value="1"/>
</dbReference>
<feature type="domain" description="DUF4935" evidence="1">
    <location>
        <begin position="8"/>
        <end position="175"/>
    </location>
</feature>
<gene>
    <name evidence="2" type="ORF">CWM85_21475</name>
</gene>